<dbReference type="SUPFAM" id="SSF110849">
    <property type="entry name" value="ParB/Sulfiredoxin"/>
    <property type="match status" value="1"/>
</dbReference>
<dbReference type="Pfam" id="PF02195">
    <property type="entry name" value="ParB_N"/>
    <property type="match status" value="1"/>
</dbReference>
<evidence type="ECO:0000259" key="2">
    <source>
        <dbReference type="SMART" id="SM00470"/>
    </source>
</evidence>
<organism evidence="3 4">
    <name type="scientific">Effrenium voratum</name>
    <dbReference type="NCBI Taxonomy" id="2562239"/>
    <lineage>
        <taxon>Eukaryota</taxon>
        <taxon>Sar</taxon>
        <taxon>Alveolata</taxon>
        <taxon>Dinophyceae</taxon>
        <taxon>Suessiales</taxon>
        <taxon>Symbiodiniaceae</taxon>
        <taxon>Effrenium</taxon>
    </lineage>
</organism>
<proteinExistence type="predicted"/>
<dbReference type="Proteomes" id="UP001178507">
    <property type="component" value="Unassembled WGS sequence"/>
</dbReference>
<protein>
    <recommendedName>
        <fullName evidence="2">ParB-like N-terminal domain-containing protein</fullName>
    </recommendedName>
</protein>
<comment type="caution">
    <text evidence="3">The sequence shown here is derived from an EMBL/GenBank/DDBJ whole genome shotgun (WGS) entry which is preliminary data.</text>
</comment>
<evidence type="ECO:0000313" key="3">
    <source>
        <dbReference type="EMBL" id="CAJ1369969.1"/>
    </source>
</evidence>
<dbReference type="PANTHER" id="PTHR33375">
    <property type="entry name" value="CHROMOSOME-PARTITIONING PROTEIN PARB-RELATED"/>
    <property type="match status" value="1"/>
</dbReference>
<dbReference type="AlphaFoldDB" id="A0AA36HKC3"/>
<evidence type="ECO:0000313" key="4">
    <source>
        <dbReference type="Proteomes" id="UP001178507"/>
    </source>
</evidence>
<name>A0AA36HKC3_9DINO</name>
<dbReference type="InterPro" id="IPR050336">
    <property type="entry name" value="Chromosome_partition/occlusion"/>
</dbReference>
<dbReference type="SMART" id="SM00470">
    <property type="entry name" value="ParB"/>
    <property type="match status" value="1"/>
</dbReference>
<sequence length="554" mass="61500">MRNERKAPDISDILPSIRARGVQQPLLVRKNGSGYEIVAGRRRFHCLKKIMKEGGEVEPVPCAIMKDADDAAAIEASLIENIARLAPDEMTRFETFARLAAEGRGVEEIAATFGVTEIMVRRSLALGNLLPEIRNASRQGDIDPETVRHLTLATCKQQADWFKLFDDPQQREPRGRQLKQWLFGGELKLEAALFPLDAYSGEIVTDLFGETGYFSGNDQFWQLQNKAIAERCDAYKDDGWADVVVLDPGAYFQRWDHVETAKEDGGRVVVEVRTNGEVTFHEGYLTRKEHDRRLKKSGSKAQENEEAQPARAELTAAAQNYVALHRHAAVCLAMMKDQPLAMRVMVAHAICGSDLWQVRPEPQKADREASAVSLANSKAQAAFDAERKDILTLLGLPEKGPTLTRPFGADLRIGALLTTLIKLAETDVMRILTFVMAETLSAGTSLNEQIGNHLEVDMTGLWEPEDAFFELLRDKSALHEILKETGGKEIANANISTTAKAQKQAIRNSLKIAQDDSANAQWLPRYLKFPFTAYTRSGAGRLSEMAARAQKLSG</sequence>
<dbReference type="SUPFAM" id="SSF109709">
    <property type="entry name" value="KorB DNA-binding domain-like"/>
    <property type="match status" value="1"/>
</dbReference>
<dbReference type="GO" id="GO:0005694">
    <property type="term" value="C:chromosome"/>
    <property type="evidence" value="ECO:0007669"/>
    <property type="project" value="TreeGrafter"/>
</dbReference>
<gene>
    <name evidence="3" type="ORF">EVOR1521_LOCUS614</name>
</gene>
<feature type="region of interest" description="Disordered" evidence="1">
    <location>
        <begin position="289"/>
        <end position="309"/>
    </location>
</feature>
<dbReference type="GO" id="GO:0007059">
    <property type="term" value="P:chromosome segregation"/>
    <property type="evidence" value="ECO:0007669"/>
    <property type="project" value="TreeGrafter"/>
</dbReference>
<reference evidence="3" key="1">
    <citation type="submission" date="2023-08" db="EMBL/GenBank/DDBJ databases">
        <authorList>
            <person name="Chen Y."/>
            <person name="Shah S."/>
            <person name="Dougan E. K."/>
            <person name="Thang M."/>
            <person name="Chan C."/>
        </authorList>
    </citation>
    <scope>NUCLEOTIDE SEQUENCE</scope>
</reference>
<accession>A0AA36HKC3</accession>
<dbReference type="EMBL" id="CAUJNA010000001">
    <property type="protein sequence ID" value="CAJ1369969.1"/>
    <property type="molecule type" value="Genomic_DNA"/>
</dbReference>
<dbReference type="InterPro" id="IPR036086">
    <property type="entry name" value="ParB/Sulfiredoxin_sf"/>
</dbReference>
<dbReference type="InterPro" id="IPR003115">
    <property type="entry name" value="ParB_N"/>
</dbReference>
<feature type="domain" description="ParB-like N-terminal" evidence="2">
    <location>
        <begin position="1"/>
        <end position="82"/>
    </location>
</feature>
<dbReference type="PANTHER" id="PTHR33375:SF7">
    <property type="entry name" value="CHROMOSOME 2-PARTITIONING PROTEIN PARB-RELATED"/>
    <property type="match status" value="1"/>
</dbReference>
<dbReference type="Gene3D" id="1.10.10.2830">
    <property type="match status" value="1"/>
</dbReference>
<keyword evidence="4" id="KW-1185">Reference proteome</keyword>
<evidence type="ECO:0000256" key="1">
    <source>
        <dbReference type="SAM" id="MobiDB-lite"/>
    </source>
</evidence>
<dbReference type="Gene3D" id="3.90.1530.30">
    <property type="match status" value="1"/>
</dbReference>